<dbReference type="RefSeq" id="WP_160856446.1">
    <property type="nucleotide sequence ID" value="NZ_WUWG01000008.1"/>
</dbReference>
<dbReference type="AlphaFoldDB" id="A0A6B0U0P2"/>
<sequence>MISKDTMTSSKLQPRDADWKGFDLAEELRKAYARGRADTLAALGLDEADLPQGDGAQAWAG</sequence>
<accession>A0A6B0U0P2</accession>
<reference evidence="1 2" key="1">
    <citation type="submission" date="2019-12" db="EMBL/GenBank/DDBJ databases">
        <title>Strain KN286 was isolated from seawater, which was collected from Caroline Seamount in the tropical western Pacific.</title>
        <authorList>
            <person name="Wang Q."/>
        </authorList>
    </citation>
    <scope>NUCLEOTIDE SEQUENCE [LARGE SCALE GENOMIC DNA]</scope>
    <source>
        <strain evidence="1 2">KN286</strain>
    </source>
</reference>
<evidence type="ECO:0000313" key="1">
    <source>
        <dbReference type="EMBL" id="MXU66774.1"/>
    </source>
</evidence>
<protein>
    <submittedName>
        <fullName evidence="1">Uncharacterized protein</fullName>
    </submittedName>
</protein>
<proteinExistence type="predicted"/>
<keyword evidence="2" id="KW-1185">Reference proteome</keyword>
<organism evidence="1 2">
    <name type="scientific">Oceanomicrobium pacificus</name>
    <dbReference type="NCBI Taxonomy" id="2692916"/>
    <lineage>
        <taxon>Bacteria</taxon>
        <taxon>Pseudomonadati</taxon>
        <taxon>Pseudomonadota</taxon>
        <taxon>Alphaproteobacteria</taxon>
        <taxon>Rhodobacterales</taxon>
        <taxon>Paracoccaceae</taxon>
        <taxon>Oceanomicrobium</taxon>
    </lineage>
</organism>
<dbReference type="EMBL" id="WUWG01000008">
    <property type="protein sequence ID" value="MXU66774.1"/>
    <property type="molecule type" value="Genomic_DNA"/>
</dbReference>
<gene>
    <name evidence="1" type="ORF">GSH16_15095</name>
</gene>
<name>A0A6B0U0P2_9RHOB</name>
<comment type="caution">
    <text evidence="1">The sequence shown here is derived from an EMBL/GenBank/DDBJ whole genome shotgun (WGS) entry which is preliminary data.</text>
</comment>
<evidence type="ECO:0000313" key="2">
    <source>
        <dbReference type="Proteomes" id="UP000436016"/>
    </source>
</evidence>
<dbReference type="Proteomes" id="UP000436016">
    <property type="component" value="Unassembled WGS sequence"/>
</dbReference>